<evidence type="ECO:0000313" key="8">
    <source>
        <dbReference type="EMBL" id="MDI3318713.1"/>
    </source>
</evidence>
<keyword evidence="4" id="KW-0479">Metal-binding</keyword>
<evidence type="ECO:0000256" key="4">
    <source>
        <dbReference type="ARBA" id="ARBA00022723"/>
    </source>
</evidence>
<dbReference type="InterPro" id="IPR058240">
    <property type="entry name" value="rSAM_sf"/>
</dbReference>
<evidence type="ECO:0000256" key="3">
    <source>
        <dbReference type="ARBA" id="ARBA00022691"/>
    </source>
</evidence>
<feature type="domain" description="Radical SAM core" evidence="7">
    <location>
        <begin position="43"/>
        <end position="275"/>
    </location>
</feature>
<keyword evidence="2" id="KW-0004">4Fe-4S</keyword>
<keyword evidence="6" id="KW-0411">Iron-sulfur</keyword>
<evidence type="ECO:0000256" key="6">
    <source>
        <dbReference type="ARBA" id="ARBA00023014"/>
    </source>
</evidence>
<protein>
    <submittedName>
        <fullName evidence="8">Radical SAM/SPASM domain-containing protein</fullName>
    </submittedName>
</protein>
<dbReference type="InterPro" id="IPR013785">
    <property type="entry name" value="Aldolase_TIM"/>
</dbReference>
<keyword evidence="3" id="KW-0949">S-adenosyl-L-methionine</keyword>
<dbReference type="SFLD" id="SFLDG01387">
    <property type="entry name" value="BtrN-like_SPASM_domain_contain"/>
    <property type="match status" value="1"/>
</dbReference>
<dbReference type="RefSeq" id="WP_282332839.1">
    <property type="nucleotide sequence ID" value="NZ_JASBRG010000001.1"/>
</dbReference>
<dbReference type="CDD" id="cd01335">
    <property type="entry name" value="Radical_SAM"/>
    <property type="match status" value="1"/>
</dbReference>
<dbReference type="EMBL" id="JASBRG010000001">
    <property type="protein sequence ID" value="MDI3318713.1"/>
    <property type="molecule type" value="Genomic_DNA"/>
</dbReference>
<dbReference type="SFLD" id="SFLDG01067">
    <property type="entry name" value="SPASM/twitch_domain_containing"/>
    <property type="match status" value="1"/>
</dbReference>
<dbReference type="SFLD" id="SFLDS00029">
    <property type="entry name" value="Radical_SAM"/>
    <property type="match status" value="1"/>
</dbReference>
<dbReference type="InterPro" id="IPR007197">
    <property type="entry name" value="rSAM"/>
</dbReference>
<evidence type="ECO:0000256" key="5">
    <source>
        <dbReference type="ARBA" id="ARBA00023004"/>
    </source>
</evidence>
<dbReference type="InterPro" id="IPR023885">
    <property type="entry name" value="4Fe4S-binding_SPASM_dom"/>
</dbReference>
<dbReference type="PROSITE" id="PS51918">
    <property type="entry name" value="RADICAL_SAM"/>
    <property type="match status" value="1"/>
</dbReference>
<dbReference type="InterPro" id="IPR050377">
    <property type="entry name" value="Radical_SAM_PqqE_MftC-like"/>
</dbReference>
<dbReference type="Pfam" id="PF13186">
    <property type="entry name" value="SPASM"/>
    <property type="match status" value="1"/>
</dbReference>
<gene>
    <name evidence="8" type="ORF">QJ048_02955</name>
</gene>
<dbReference type="PANTHER" id="PTHR11228">
    <property type="entry name" value="RADICAL SAM DOMAIN PROTEIN"/>
    <property type="match status" value="1"/>
</dbReference>
<keyword evidence="5" id="KW-0408">Iron</keyword>
<accession>A0ABT6R835</accession>
<evidence type="ECO:0000313" key="9">
    <source>
        <dbReference type="Proteomes" id="UP001226434"/>
    </source>
</evidence>
<reference evidence="8 9" key="1">
    <citation type="submission" date="2023-05" db="EMBL/GenBank/DDBJ databases">
        <title>Genome sequence of Pinibacter sp. MAH-24.</title>
        <authorList>
            <person name="Huq M.A."/>
        </authorList>
    </citation>
    <scope>NUCLEOTIDE SEQUENCE [LARGE SCALE GENOMIC DNA]</scope>
    <source>
        <strain evidence="8 9">MAH-24</strain>
    </source>
</reference>
<dbReference type="SUPFAM" id="SSF102114">
    <property type="entry name" value="Radical SAM enzymes"/>
    <property type="match status" value="1"/>
</dbReference>
<comment type="caution">
    <text evidence="8">The sequence shown here is derived from an EMBL/GenBank/DDBJ whole genome shotgun (WGS) entry which is preliminary data.</text>
</comment>
<evidence type="ECO:0000256" key="2">
    <source>
        <dbReference type="ARBA" id="ARBA00022485"/>
    </source>
</evidence>
<comment type="cofactor">
    <cofactor evidence="1">
        <name>[4Fe-4S] cluster</name>
        <dbReference type="ChEBI" id="CHEBI:49883"/>
    </cofactor>
</comment>
<organism evidence="8 9">
    <name type="scientific">Pinibacter soli</name>
    <dbReference type="NCBI Taxonomy" id="3044211"/>
    <lineage>
        <taxon>Bacteria</taxon>
        <taxon>Pseudomonadati</taxon>
        <taxon>Bacteroidota</taxon>
        <taxon>Chitinophagia</taxon>
        <taxon>Chitinophagales</taxon>
        <taxon>Chitinophagaceae</taxon>
        <taxon>Pinibacter</taxon>
    </lineage>
</organism>
<evidence type="ECO:0000259" key="7">
    <source>
        <dbReference type="PROSITE" id="PS51918"/>
    </source>
</evidence>
<dbReference type="PANTHER" id="PTHR11228:SF7">
    <property type="entry name" value="PQQA PEPTIDE CYCLASE"/>
    <property type="match status" value="1"/>
</dbReference>
<evidence type="ECO:0000256" key="1">
    <source>
        <dbReference type="ARBA" id="ARBA00001966"/>
    </source>
</evidence>
<dbReference type="Proteomes" id="UP001226434">
    <property type="component" value="Unassembled WGS sequence"/>
</dbReference>
<dbReference type="Pfam" id="PF04055">
    <property type="entry name" value="Radical_SAM"/>
    <property type="match status" value="1"/>
</dbReference>
<keyword evidence="9" id="KW-1185">Reference proteome</keyword>
<proteinExistence type="predicted"/>
<dbReference type="Gene3D" id="3.20.20.70">
    <property type="entry name" value="Aldolase class I"/>
    <property type="match status" value="1"/>
</dbReference>
<dbReference type="InterPro" id="IPR034391">
    <property type="entry name" value="AdoMet-like_SPASM_containing"/>
</dbReference>
<sequence>MGQFNWSDSLNLLSRMTPRRAWNGIKVLSSYYVSKWTKKPIQWGYPVSISFEPTTSCNLRCPECPSGLRAFTRPTGMLKNDFFKQTIDQLYKDLFYLVFYFQGEPYLNPDFLEMVKYATKKKIYTATSTNAHYLTDENAKRTVESGLDRLIISIDGTTQDVYQQYRVGGKLEKVIKGAENIVKWKKELNSKKPFVIFQFLVVKQNEHQIEEVKALAEKIGVDDVWLKTAQVYDYENDPHQLIPTIEKYSRYKKNEEGVVQFKNKLENHCWRLWHATVISWDGLVVPCCFDKDATHKLGSLKDKSFKEVWQSDEYVKFRRDILQSRKNIDICANCSEGTTVWS</sequence>
<name>A0ABT6R835_9BACT</name>